<name>A0A4Y7PL19_9AGAM</name>
<evidence type="ECO:0000313" key="2">
    <source>
        <dbReference type="Proteomes" id="UP000294933"/>
    </source>
</evidence>
<protein>
    <submittedName>
        <fullName evidence="1">Uncharacterized protein</fullName>
    </submittedName>
</protein>
<dbReference type="EMBL" id="ML170252">
    <property type="protein sequence ID" value="TDL16077.1"/>
    <property type="molecule type" value="Genomic_DNA"/>
</dbReference>
<dbReference type="VEuPathDB" id="FungiDB:BD410DRAFT_795699"/>
<organism evidence="1 2">
    <name type="scientific">Rickenella mellea</name>
    <dbReference type="NCBI Taxonomy" id="50990"/>
    <lineage>
        <taxon>Eukaryota</taxon>
        <taxon>Fungi</taxon>
        <taxon>Dikarya</taxon>
        <taxon>Basidiomycota</taxon>
        <taxon>Agaricomycotina</taxon>
        <taxon>Agaricomycetes</taxon>
        <taxon>Hymenochaetales</taxon>
        <taxon>Rickenellaceae</taxon>
        <taxon>Rickenella</taxon>
    </lineage>
</organism>
<dbReference type="AlphaFoldDB" id="A0A4Y7PL19"/>
<gene>
    <name evidence="1" type="ORF">BD410DRAFT_795699</name>
</gene>
<reference evidence="1 2" key="1">
    <citation type="submission" date="2018-06" db="EMBL/GenBank/DDBJ databases">
        <title>A transcriptomic atlas of mushroom development highlights an independent origin of complex multicellularity.</title>
        <authorList>
            <consortium name="DOE Joint Genome Institute"/>
            <person name="Krizsan K."/>
            <person name="Almasi E."/>
            <person name="Merenyi Z."/>
            <person name="Sahu N."/>
            <person name="Viragh M."/>
            <person name="Koszo T."/>
            <person name="Mondo S."/>
            <person name="Kiss B."/>
            <person name="Balint B."/>
            <person name="Kues U."/>
            <person name="Barry K."/>
            <person name="Hegedus J.C."/>
            <person name="Henrissat B."/>
            <person name="Johnson J."/>
            <person name="Lipzen A."/>
            <person name="Ohm R."/>
            <person name="Nagy I."/>
            <person name="Pangilinan J."/>
            <person name="Yan J."/>
            <person name="Xiong Y."/>
            <person name="Grigoriev I.V."/>
            <person name="Hibbett D.S."/>
            <person name="Nagy L.G."/>
        </authorList>
    </citation>
    <scope>NUCLEOTIDE SEQUENCE [LARGE SCALE GENOMIC DNA]</scope>
    <source>
        <strain evidence="1 2">SZMC22713</strain>
    </source>
</reference>
<sequence>MAEKIVSPRVVVVVREICHEDTEGKKRREVRDEAPACVLSQNHSLRYGVAQSTSYVLYDRWRVITFVRMHSDTPISACARSRKGRRR</sequence>
<dbReference type="Proteomes" id="UP000294933">
    <property type="component" value="Unassembled WGS sequence"/>
</dbReference>
<proteinExistence type="predicted"/>
<accession>A0A4Y7PL19</accession>
<keyword evidence="2" id="KW-1185">Reference proteome</keyword>
<evidence type="ECO:0000313" key="1">
    <source>
        <dbReference type="EMBL" id="TDL16077.1"/>
    </source>
</evidence>